<dbReference type="InterPro" id="IPR045584">
    <property type="entry name" value="Pilin-like"/>
</dbReference>
<comment type="caution">
    <text evidence="4">The sequence shown here is derived from an EMBL/GenBank/DDBJ whole genome shotgun (WGS) entry which is preliminary data.</text>
</comment>
<dbReference type="NCBIfam" id="TIGR02532">
    <property type="entry name" value="IV_pilin_GFxxxE"/>
    <property type="match status" value="1"/>
</dbReference>
<dbReference type="InterPro" id="IPR000983">
    <property type="entry name" value="Bac_GSPG_pilin"/>
</dbReference>
<feature type="transmembrane region" description="Helical" evidence="2">
    <location>
        <begin position="6"/>
        <end position="29"/>
    </location>
</feature>
<dbReference type="InterPro" id="IPR012902">
    <property type="entry name" value="N_methyl_site"/>
</dbReference>
<reference evidence="4" key="1">
    <citation type="submission" date="2019-08" db="EMBL/GenBank/DDBJ databases">
        <authorList>
            <person name="Kucharzyk K."/>
            <person name="Murdoch R.W."/>
            <person name="Higgins S."/>
            <person name="Loffler F."/>
        </authorList>
    </citation>
    <scope>NUCLEOTIDE SEQUENCE</scope>
</reference>
<accession>A0A645BNG6</accession>
<gene>
    <name evidence="4" type="ORF">SDC9_113623</name>
</gene>
<dbReference type="PANTHER" id="PTHR30093">
    <property type="entry name" value="GENERAL SECRETION PATHWAY PROTEIN G"/>
    <property type="match status" value="1"/>
</dbReference>
<evidence type="ECO:0000259" key="3">
    <source>
        <dbReference type="Pfam" id="PF07596"/>
    </source>
</evidence>
<dbReference type="Pfam" id="PF07596">
    <property type="entry name" value="SBP_bac_10"/>
    <property type="match status" value="1"/>
</dbReference>
<evidence type="ECO:0000256" key="2">
    <source>
        <dbReference type="SAM" id="Phobius"/>
    </source>
</evidence>
<dbReference type="PRINTS" id="PR00813">
    <property type="entry name" value="BCTERIALGSPG"/>
</dbReference>
<dbReference type="Gene3D" id="3.30.700.10">
    <property type="entry name" value="Glycoprotein, Type 4 Pilin"/>
    <property type="match status" value="1"/>
</dbReference>
<keyword evidence="2" id="KW-1133">Transmembrane helix</keyword>
<dbReference type="GO" id="GO:0015627">
    <property type="term" value="C:type II protein secretion system complex"/>
    <property type="evidence" value="ECO:0007669"/>
    <property type="project" value="InterPro"/>
</dbReference>
<dbReference type="EMBL" id="VSSQ01021254">
    <property type="protein sequence ID" value="MPM66712.1"/>
    <property type="molecule type" value="Genomic_DNA"/>
</dbReference>
<proteinExistence type="predicted"/>
<evidence type="ECO:0000313" key="4">
    <source>
        <dbReference type="EMBL" id="MPM66712.1"/>
    </source>
</evidence>
<evidence type="ECO:0000256" key="1">
    <source>
        <dbReference type="ARBA" id="ARBA00022481"/>
    </source>
</evidence>
<dbReference type="SUPFAM" id="SSF54523">
    <property type="entry name" value="Pili subunits"/>
    <property type="match status" value="1"/>
</dbReference>
<dbReference type="InterPro" id="IPR011453">
    <property type="entry name" value="DUF1559"/>
</dbReference>
<keyword evidence="2" id="KW-0472">Membrane</keyword>
<feature type="domain" description="DUF1559" evidence="3">
    <location>
        <begin position="31"/>
        <end position="85"/>
    </location>
</feature>
<dbReference type="AlphaFoldDB" id="A0A645BNG6"/>
<dbReference type="PANTHER" id="PTHR30093:SF2">
    <property type="entry name" value="TYPE II SECRETION SYSTEM PROTEIN H"/>
    <property type="match status" value="1"/>
</dbReference>
<dbReference type="GO" id="GO:0015628">
    <property type="term" value="P:protein secretion by the type II secretion system"/>
    <property type="evidence" value="ECO:0007669"/>
    <property type="project" value="InterPro"/>
</dbReference>
<protein>
    <recommendedName>
        <fullName evidence="3">DUF1559 domain-containing protein</fullName>
    </recommendedName>
</protein>
<sequence length="229" mass="25172">MQKQNFTLIELLIVIAIIAILAAMLLPALNKARDRARAANCISNYKQIGLAVHSYAGDNADLLLPHYIYVSTPGANYGNSDRWYVMLVRRGYLPGVPDFAYYDTYGANQSRRTKVLLCPGYVQPAADAPPVYALNLQYNSNSPKKITRISNPSRTLYGGEGGNVNRGEPVWAVLEGSAAGGQRCLGFHHGPNANVLFVDGHVAGFTYHELSNNLIWPDYDTGKLRWGVN</sequence>
<keyword evidence="2" id="KW-0812">Transmembrane</keyword>
<name>A0A645BNG6_9ZZZZ</name>
<keyword evidence="1" id="KW-0488">Methylation</keyword>
<organism evidence="4">
    <name type="scientific">bioreactor metagenome</name>
    <dbReference type="NCBI Taxonomy" id="1076179"/>
    <lineage>
        <taxon>unclassified sequences</taxon>
        <taxon>metagenomes</taxon>
        <taxon>ecological metagenomes</taxon>
    </lineage>
</organism>